<dbReference type="AlphaFoldDB" id="W1VM97"/>
<evidence type="ECO:0000313" key="2">
    <source>
        <dbReference type="Proteomes" id="UP000018852"/>
    </source>
</evidence>
<dbReference type="CDD" id="cd01983">
    <property type="entry name" value="SIMIBI"/>
    <property type="match status" value="1"/>
</dbReference>
<dbReference type="Pfam" id="PF03308">
    <property type="entry name" value="MeaB"/>
    <property type="match status" value="1"/>
</dbReference>
<accession>W1VM97</accession>
<dbReference type="EMBL" id="AZLV01000415">
    <property type="protein sequence ID" value="ETJ05930.1"/>
    <property type="molecule type" value="Genomic_DNA"/>
</dbReference>
<dbReference type="PATRIC" id="fig|1403939.3.peg.622"/>
<protein>
    <recommendedName>
        <fullName evidence="3">Uridine kinase</fullName>
    </recommendedName>
</protein>
<comment type="caution">
    <text evidence="1">The sequence shown here is derived from an EMBL/GenBank/DDBJ whole genome shotgun (WGS) entry which is preliminary data.</text>
</comment>
<reference evidence="1 2" key="1">
    <citation type="submission" date="2013-12" db="EMBL/GenBank/DDBJ databases">
        <title>A Varibaculum cambriense genome reconstructed from a premature infant gut community with otherwise low bacterial novelty that shifts toward anaerobic metabolism during the third week of life.</title>
        <authorList>
            <person name="Brown C.T."/>
            <person name="Sharon I."/>
            <person name="Thomas B.C."/>
            <person name="Castelle C.J."/>
            <person name="Morowitz M.J."/>
            <person name="Banfield J.F."/>
        </authorList>
    </citation>
    <scope>NUCLEOTIDE SEQUENCE [LARGE SCALE GENOMIC DNA]</scope>
    <source>
        <strain evidence="2">DORA_12</strain>
    </source>
</reference>
<organism evidence="1 2">
    <name type="scientific">Actinomyces urogenitalis DORA_12</name>
    <dbReference type="NCBI Taxonomy" id="1403939"/>
    <lineage>
        <taxon>Bacteria</taxon>
        <taxon>Bacillati</taxon>
        <taxon>Actinomycetota</taxon>
        <taxon>Actinomycetes</taxon>
        <taxon>Actinomycetales</taxon>
        <taxon>Actinomycetaceae</taxon>
        <taxon>Actinomyces</taxon>
    </lineage>
</organism>
<sequence>MSAPALPRDLATLLPDLRSRDGLGPAEGPRVVLVVDGMTGSGKSTLAASLTTELARRGWRTGVLAVEDLVPGWDGLAQGVDLAAQALRELAASGRARARSWDWEAMAPGPVREVVLPAASALVLEGCGALAAAAQDLPGLTVIRVLLQAPAHLRHARVAARDPYSWDVAAWEAQERQVARVWQADRLRWGPAVVLTGPTGSAARRE</sequence>
<name>W1VM97_9ACTO</name>
<evidence type="ECO:0008006" key="3">
    <source>
        <dbReference type="Google" id="ProtNLM"/>
    </source>
</evidence>
<dbReference type="InterPro" id="IPR027417">
    <property type="entry name" value="P-loop_NTPase"/>
</dbReference>
<dbReference type="Proteomes" id="UP000018852">
    <property type="component" value="Unassembled WGS sequence"/>
</dbReference>
<evidence type="ECO:0000313" key="1">
    <source>
        <dbReference type="EMBL" id="ETJ05930.1"/>
    </source>
</evidence>
<dbReference type="SUPFAM" id="SSF52540">
    <property type="entry name" value="P-loop containing nucleoside triphosphate hydrolases"/>
    <property type="match status" value="1"/>
</dbReference>
<dbReference type="Gene3D" id="3.40.50.300">
    <property type="entry name" value="P-loop containing nucleotide triphosphate hydrolases"/>
    <property type="match status" value="1"/>
</dbReference>
<proteinExistence type="predicted"/>
<gene>
    <name evidence="1" type="ORF">Q605_AUC00415G0002</name>
</gene>